<keyword evidence="3" id="KW-0862">Zinc</keyword>
<dbReference type="PANTHER" id="PTHR45969">
    <property type="entry name" value="RING ZINC FINGER PROTEIN-RELATED"/>
    <property type="match status" value="1"/>
</dbReference>
<dbReference type="SUPFAM" id="SSF57850">
    <property type="entry name" value="RING/U-box"/>
    <property type="match status" value="1"/>
</dbReference>
<dbReference type="GO" id="GO:0061630">
    <property type="term" value="F:ubiquitin protein ligase activity"/>
    <property type="evidence" value="ECO:0007669"/>
    <property type="project" value="TreeGrafter"/>
</dbReference>
<feature type="compositionally biased region" description="Acidic residues" evidence="5">
    <location>
        <begin position="67"/>
        <end position="76"/>
    </location>
</feature>
<evidence type="ECO:0000313" key="8">
    <source>
        <dbReference type="Proteomes" id="UP000580250"/>
    </source>
</evidence>
<dbReference type="EMBL" id="CAJEWN010001013">
    <property type="protein sequence ID" value="CAD2193215.1"/>
    <property type="molecule type" value="Genomic_DNA"/>
</dbReference>
<feature type="region of interest" description="Disordered" evidence="5">
    <location>
        <begin position="67"/>
        <end position="92"/>
    </location>
</feature>
<name>A0A6V7X1Y6_MELEN</name>
<evidence type="ECO:0000256" key="3">
    <source>
        <dbReference type="ARBA" id="ARBA00022833"/>
    </source>
</evidence>
<dbReference type="Proteomes" id="UP000580250">
    <property type="component" value="Unassembled WGS sequence"/>
</dbReference>
<evidence type="ECO:0000256" key="4">
    <source>
        <dbReference type="PROSITE-ProRule" id="PRU00175"/>
    </source>
</evidence>
<dbReference type="InterPro" id="IPR001841">
    <property type="entry name" value="Znf_RING"/>
</dbReference>
<reference evidence="7 8" key="1">
    <citation type="submission" date="2020-08" db="EMBL/GenBank/DDBJ databases">
        <authorList>
            <person name="Koutsovoulos G."/>
            <person name="Danchin GJ E."/>
        </authorList>
    </citation>
    <scope>NUCLEOTIDE SEQUENCE [LARGE SCALE GENOMIC DNA]</scope>
</reference>
<dbReference type="CDD" id="cd16448">
    <property type="entry name" value="RING-H2"/>
    <property type="match status" value="1"/>
</dbReference>
<dbReference type="SMART" id="SM00184">
    <property type="entry name" value="RING"/>
    <property type="match status" value="1"/>
</dbReference>
<protein>
    <recommendedName>
        <fullName evidence="6">RING-type domain-containing protein</fullName>
    </recommendedName>
</protein>
<feature type="domain" description="RING-type" evidence="6">
    <location>
        <begin position="9"/>
        <end position="51"/>
    </location>
</feature>
<evidence type="ECO:0000256" key="5">
    <source>
        <dbReference type="SAM" id="MobiDB-lite"/>
    </source>
</evidence>
<dbReference type="InterPro" id="IPR013083">
    <property type="entry name" value="Znf_RING/FYVE/PHD"/>
</dbReference>
<dbReference type="GO" id="GO:0008270">
    <property type="term" value="F:zinc ion binding"/>
    <property type="evidence" value="ECO:0007669"/>
    <property type="project" value="UniProtKB-KW"/>
</dbReference>
<evidence type="ECO:0000313" key="7">
    <source>
        <dbReference type="EMBL" id="CAD2193215.1"/>
    </source>
</evidence>
<dbReference type="PANTHER" id="PTHR45969:SF69">
    <property type="entry name" value="FINGER DOMAIN PROTEIN, PUTATIVE (AFU_ORTHOLOGUE AFUA_3G12190)-RELATED"/>
    <property type="match status" value="1"/>
</dbReference>
<dbReference type="AlphaFoldDB" id="A0A6V7X1Y6"/>
<sequence>MVYYELGDCTVCLHSLYIENIYTLKNCNHTFHRECIEKWITEGSRTCPRCRGGATLNDIKQLFLEEAGDSSDESSDEFTLSSSNRSTQNSNANDLTNKLNNLNCKYVNFVKIKNKWIIVNNCCFNKCSENTDDLSNNCIKGNGFVKLINDEDIKYINSLRSDVNKVWNLGGYDKRVVVSAENSFNKPQNSSNNSLFYF</sequence>
<dbReference type="GO" id="GO:0016567">
    <property type="term" value="P:protein ubiquitination"/>
    <property type="evidence" value="ECO:0007669"/>
    <property type="project" value="TreeGrafter"/>
</dbReference>
<dbReference type="Gene3D" id="3.30.40.10">
    <property type="entry name" value="Zinc/RING finger domain, C3HC4 (zinc finger)"/>
    <property type="match status" value="1"/>
</dbReference>
<evidence type="ECO:0000259" key="6">
    <source>
        <dbReference type="PROSITE" id="PS50089"/>
    </source>
</evidence>
<dbReference type="PROSITE" id="PS50089">
    <property type="entry name" value="ZF_RING_2"/>
    <property type="match status" value="1"/>
</dbReference>
<keyword evidence="1" id="KW-0479">Metal-binding</keyword>
<organism evidence="7 8">
    <name type="scientific">Meloidogyne enterolobii</name>
    <name type="common">Root-knot nematode worm</name>
    <name type="synonym">Meloidogyne mayaguensis</name>
    <dbReference type="NCBI Taxonomy" id="390850"/>
    <lineage>
        <taxon>Eukaryota</taxon>
        <taxon>Metazoa</taxon>
        <taxon>Ecdysozoa</taxon>
        <taxon>Nematoda</taxon>
        <taxon>Chromadorea</taxon>
        <taxon>Rhabditida</taxon>
        <taxon>Tylenchina</taxon>
        <taxon>Tylenchomorpha</taxon>
        <taxon>Tylenchoidea</taxon>
        <taxon>Meloidogynidae</taxon>
        <taxon>Meloidogyninae</taxon>
        <taxon>Meloidogyne</taxon>
    </lineage>
</organism>
<keyword evidence="2 4" id="KW-0863">Zinc-finger</keyword>
<dbReference type="Pfam" id="PF13639">
    <property type="entry name" value="zf-RING_2"/>
    <property type="match status" value="1"/>
</dbReference>
<accession>A0A6V7X1Y6</accession>
<evidence type="ECO:0000256" key="2">
    <source>
        <dbReference type="ARBA" id="ARBA00022771"/>
    </source>
</evidence>
<evidence type="ECO:0000256" key="1">
    <source>
        <dbReference type="ARBA" id="ARBA00022723"/>
    </source>
</evidence>
<proteinExistence type="predicted"/>
<gene>
    <name evidence="7" type="ORF">MENT_LOCUS46150</name>
</gene>
<comment type="caution">
    <text evidence="7">The sequence shown here is derived from an EMBL/GenBank/DDBJ whole genome shotgun (WGS) entry which is preliminary data.</text>
</comment>
<dbReference type="OrthoDB" id="5855253at2759"/>